<keyword evidence="3" id="KW-1185">Reference proteome</keyword>
<organism evidence="2 3">
    <name type="scientific">Capnocytophaga bilenii</name>
    <dbReference type="NCBI Taxonomy" id="2819369"/>
    <lineage>
        <taxon>Bacteria</taxon>
        <taxon>Pseudomonadati</taxon>
        <taxon>Bacteroidota</taxon>
        <taxon>Flavobacteriia</taxon>
        <taxon>Flavobacteriales</taxon>
        <taxon>Flavobacteriaceae</taxon>
        <taxon>Capnocytophaga</taxon>
    </lineage>
</organism>
<evidence type="ECO:0000259" key="1">
    <source>
        <dbReference type="PROSITE" id="PS51677"/>
    </source>
</evidence>
<evidence type="ECO:0000313" key="2">
    <source>
        <dbReference type="EMBL" id="MBO1884160.1"/>
    </source>
</evidence>
<comment type="caution">
    <text evidence="2">The sequence shown here is derived from an EMBL/GenBank/DDBJ whole genome shotgun (WGS) entry which is preliminary data.</text>
</comment>
<dbReference type="PANTHER" id="PTHR10587">
    <property type="entry name" value="GLYCOSYL TRANSFERASE-RELATED"/>
    <property type="match status" value="1"/>
</dbReference>
<feature type="domain" description="NodB homology" evidence="1">
    <location>
        <begin position="1"/>
        <end position="108"/>
    </location>
</feature>
<dbReference type="SUPFAM" id="SSF88713">
    <property type="entry name" value="Glycoside hydrolase/deacetylase"/>
    <property type="match status" value="1"/>
</dbReference>
<evidence type="ECO:0000313" key="3">
    <source>
        <dbReference type="Proteomes" id="UP000681610"/>
    </source>
</evidence>
<protein>
    <submittedName>
        <fullName evidence="2">Polysaccharide deacetylase family protein</fullName>
    </submittedName>
</protein>
<dbReference type="EMBL" id="JAGDYP010000004">
    <property type="protein sequence ID" value="MBO1884160.1"/>
    <property type="molecule type" value="Genomic_DNA"/>
</dbReference>
<dbReference type="Pfam" id="PF01522">
    <property type="entry name" value="Polysacc_deac_1"/>
    <property type="match status" value="1"/>
</dbReference>
<dbReference type="CDD" id="cd10941">
    <property type="entry name" value="CE4_PuuE_HpPgdA_like_2"/>
    <property type="match status" value="1"/>
</dbReference>
<dbReference type="InterPro" id="IPR011330">
    <property type="entry name" value="Glyco_hydro/deAcase_b/a-brl"/>
</dbReference>
<dbReference type="PROSITE" id="PS51677">
    <property type="entry name" value="NODB"/>
    <property type="match status" value="1"/>
</dbReference>
<dbReference type="InterPro" id="IPR050248">
    <property type="entry name" value="Polysacc_deacetylase_ArnD"/>
</dbReference>
<proteinExistence type="predicted"/>
<accession>A0ABS3PXU4</accession>
<name>A0ABS3PXU4_9FLAO</name>
<sequence>MIYLSFDIEEFDMPKEYGYDIAFERQIAISRAGLIAILDLLKKHQMRATFFSTVVFAQQVPDLIERLIGEGHELASHTYFHSDFEEAHLKLSKEALEGEFGVTIEGLRMPRMLEVTAKAVKEAGYRYNSSINPTFLPGRYNKLSVPRHYFNENGLWQIPTAVSCFRIPLFWLSFHNFPLWLYRFLLKRSVKSVGYAALYFHPWEFTDLHQKEFNFPAYVMCNTGEDMIARFDKLLSFIGQQGWKTGLYKDLVRATQAVGV</sequence>
<gene>
    <name evidence="2" type="ORF">J4N46_06955</name>
</gene>
<dbReference type="Proteomes" id="UP000681610">
    <property type="component" value="Unassembled WGS sequence"/>
</dbReference>
<dbReference type="RefSeq" id="WP_208058698.1">
    <property type="nucleotide sequence ID" value="NZ_JAGDYP010000004.1"/>
</dbReference>
<dbReference type="InterPro" id="IPR002509">
    <property type="entry name" value="NODB_dom"/>
</dbReference>
<dbReference type="Gene3D" id="3.20.20.370">
    <property type="entry name" value="Glycoside hydrolase/deacetylase"/>
    <property type="match status" value="1"/>
</dbReference>
<reference evidence="2 3" key="1">
    <citation type="submission" date="2021-03" db="EMBL/GenBank/DDBJ databases">
        <title>Isolation and description of Capnocytophaga bilenii sp. nov., a novel Capnocytophaga species, isolated from a gingivitis subject.</title>
        <authorList>
            <person name="Antezack A."/>
            <person name="Monnet-Corti V."/>
            <person name="La Scola B."/>
        </authorList>
    </citation>
    <scope>NUCLEOTIDE SEQUENCE [LARGE SCALE GENOMIC DNA]</scope>
    <source>
        <strain evidence="2 3">Marseille-Q4570</strain>
    </source>
</reference>
<dbReference type="InterPro" id="IPR045235">
    <property type="entry name" value="PuuE_HpPgdA-like"/>
</dbReference>